<dbReference type="Pfam" id="PF00583">
    <property type="entry name" value="Acetyltransf_1"/>
    <property type="match status" value="1"/>
</dbReference>
<protein>
    <submittedName>
        <fullName evidence="4">Putative acetyltransferase</fullName>
        <ecNumber evidence="4">2.3.1.-</ecNumber>
    </submittedName>
</protein>
<keyword evidence="1 4" id="KW-0808">Transferase</keyword>
<dbReference type="KEGG" id="paby:Ga0080574_TMP2681"/>
<dbReference type="PANTHER" id="PTHR43877:SF5">
    <property type="entry name" value="BLL8307 PROTEIN"/>
    <property type="match status" value="1"/>
</dbReference>
<dbReference type="EC" id="2.3.1.-" evidence="4"/>
<reference evidence="4 5" key="1">
    <citation type="submission" date="2016-04" db="EMBL/GenBank/DDBJ databases">
        <title>Deep-sea bacteria in the southern Pacific.</title>
        <authorList>
            <person name="Tang K."/>
        </authorList>
    </citation>
    <scope>NUCLEOTIDE SEQUENCE [LARGE SCALE GENOMIC DNA]</scope>
    <source>
        <strain evidence="4 5">JLT2014</strain>
    </source>
</reference>
<dbReference type="CDD" id="cd04301">
    <property type="entry name" value="NAT_SF"/>
    <property type="match status" value="1"/>
</dbReference>
<dbReference type="RefSeq" id="WP_076700061.1">
    <property type="nucleotide sequence ID" value="NZ_CP015093.1"/>
</dbReference>
<dbReference type="OrthoDB" id="9803233at2"/>
<evidence type="ECO:0000313" key="4">
    <source>
        <dbReference type="EMBL" id="APZ53015.1"/>
    </source>
</evidence>
<dbReference type="PANTHER" id="PTHR43877">
    <property type="entry name" value="AMINOALKYLPHOSPHONATE N-ACETYLTRANSFERASE-RELATED-RELATED"/>
    <property type="match status" value="1"/>
</dbReference>
<proteinExistence type="predicted"/>
<gene>
    <name evidence="4" type="ORF">Ga0080574_TMP2681</name>
</gene>
<dbReference type="PROSITE" id="PS51186">
    <property type="entry name" value="GNAT"/>
    <property type="match status" value="1"/>
</dbReference>
<evidence type="ECO:0000259" key="3">
    <source>
        <dbReference type="PROSITE" id="PS51186"/>
    </source>
</evidence>
<keyword evidence="2 4" id="KW-0012">Acyltransferase</keyword>
<keyword evidence="5" id="KW-1185">Reference proteome</keyword>
<evidence type="ECO:0000313" key="5">
    <source>
        <dbReference type="Proteomes" id="UP000187059"/>
    </source>
</evidence>
<dbReference type="InterPro" id="IPR000182">
    <property type="entry name" value="GNAT_dom"/>
</dbReference>
<sequence length="152" mass="16330">MPLAIHPVSPRDPRAVALLSESHALMNALFPAEENHYLDVDALCAEGITFFGAEEGGELLGCAALARREGYGEVKSMFVAPEARGIGVARRLLAHLERTAQQEALPLLRLETGDRLAAAVSLYEGQGYRRCGPFGGYVANGSSVFYEKPVQA</sequence>
<dbReference type="GO" id="GO:0016747">
    <property type="term" value="F:acyltransferase activity, transferring groups other than amino-acyl groups"/>
    <property type="evidence" value="ECO:0007669"/>
    <property type="project" value="InterPro"/>
</dbReference>
<evidence type="ECO:0000256" key="1">
    <source>
        <dbReference type="ARBA" id="ARBA00022679"/>
    </source>
</evidence>
<feature type="domain" description="N-acetyltransferase" evidence="3">
    <location>
        <begin position="3"/>
        <end position="151"/>
    </location>
</feature>
<accession>A0A1P8UUF8</accession>
<dbReference type="EMBL" id="CP015093">
    <property type="protein sequence ID" value="APZ53015.1"/>
    <property type="molecule type" value="Genomic_DNA"/>
</dbReference>
<name>A0A1P8UUF8_9RHOB</name>
<dbReference type="Proteomes" id="UP000187059">
    <property type="component" value="Chromosome"/>
</dbReference>
<evidence type="ECO:0000256" key="2">
    <source>
        <dbReference type="ARBA" id="ARBA00023315"/>
    </source>
</evidence>
<dbReference type="InterPro" id="IPR050832">
    <property type="entry name" value="Bact_Acetyltransf"/>
</dbReference>
<organism evidence="4 5">
    <name type="scientific">Salipiger abyssi</name>
    <dbReference type="NCBI Taxonomy" id="1250539"/>
    <lineage>
        <taxon>Bacteria</taxon>
        <taxon>Pseudomonadati</taxon>
        <taxon>Pseudomonadota</taxon>
        <taxon>Alphaproteobacteria</taxon>
        <taxon>Rhodobacterales</taxon>
        <taxon>Roseobacteraceae</taxon>
        <taxon>Salipiger</taxon>
    </lineage>
</organism>
<dbReference type="AlphaFoldDB" id="A0A1P8UUF8"/>
<dbReference type="Gene3D" id="3.40.630.30">
    <property type="match status" value="1"/>
</dbReference>
<dbReference type="InterPro" id="IPR016181">
    <property type="entry name" value="Acyl_CoA_acyltransferase"/>
</dbReference>
<dbReference type="STRING" id="1250539.Ga0080574_TMP2681"/>
<dbReference type="SUPFAM" id="SSF55729">
    <property type="entry name" value="Acyl-CoA N-acyltransferases (Nat)"/>
    <property type="match status" value="1"/>
</dbReference>